<evidence type="ECO:0000313" key="3">
    <source>
        <dbReference type="EMBL" id="KAF9448587.1"/>
    </source>
</evidence>
<dbReference type="EMBL" id="MU151156">
    <property type="protein sequence ID" value="KAF9448587.1"/>
    <property type="molecule type" value="Genomic_DNA"/>
</dbReference>
<dbReference type="OrthoDB" id="412109at2759"/>
<reference evidence="3" key="1">
    <citation type="submission" date="2020-11" db="EMBL/GenBank/DDBJ databases">
        <authorList>
            <consortium name="DOE Joint Genome Institute"/>
            <person name="Ahrendt S."/>
            <person name="Riley R."/>
            <person name="Andreopoulos W."/>
            <person name="Labutti K."/>
            <person name="Pangilinan J."/>
            <person name="Ruiz-Duenas F.J."/>
            <person name="Barrasa J.M."/>
            <person name="Sanchez-Garcia M."/>
            <person name="Camarero S."/>
            <person name="Miyauchi S."/>
            <person name="Serrano A."/>
            <person name="Linde D."/>
            <person name="Babiker R."/>
            <person name="Drula E."/>
            <person name="Ayuso-Fernandez I."/>
            <person name="Pacheco R."/>
            <person name="Padilla G."/>
            <person name="Ferreira P."/>
            <person name="Barriuso J."/>
            <person name="Kellner H."/>
            <person name="Castanera R."/>
            <person name="Alfaro M."/>
            <person name="Ramirez L."/>
            <person name="Pisabarro A.G."/>
            <person name="Kuo A."/>
            <person name="Tritt A."/>
            <person name="Lipzen A."/>
            <person name="He G."/>
            <person name="Yan M."/>
            <person name="Ng V."/>
            <person name="Cullen D."/>
            <person name="Martin F."/>
            <person name="Rosso M.-N."/>
            <person name="Henrissat B."/>
            <person name="Hibbett D."/>
            <person name="Martinez A.T."/>
            <person name="Grigoriev I.V."/>
        </authorList>
    </citation>
    <scope>NUCLEOTIDE SEQUENCE</scope>
    <source>
        <strain evidence="3">MF-IS2</strain>
    </source>
</reference>
<feature type="compositionally biased region" description="Basic and acidic residues" evidence="2">
    <location>
        <begin position="97"/>
        <end position="123"/>
    </location>
</feature>
<evidence type="ECO:0000256" key="1">
    <source>
        <dbReference type="SAM" id="Coils"/>
    </source>
</evidence>
<dbReference type="AlphaFoldDB" id="A0A9P5XEE4"/>
<proteinExistence type="predicted"/>
<gene>
    <name evidence="3" type="ORF">P691DRAFT_780744</name>
</gene>
<keyword evidence="1" id="KW-0175">Coiled coil</keyword>
<feature type="region of interest" description="Disordered" evidence="2">
    <location>
        <begin position="92"/>
        <end position="148"/>
    </location>
</feature>
<evidence type="ECO:0000256" key="2">
    <source>
        <dbReference type="SAM" id="MobiDB-lite"/>
    </source>
</evidence>
<organism evidence="3 4">
    <name type="scientific">Macrolepiota fuliginosa MF-IS2</name>
    <dbReference type="NCBI Taxonomy" id="1400762"/>
    <lineage>
        <taxon>Eukaryota</taxon>
        <taxon>Fungi</taxon>
        <taxon>Dikarya</taxon>
        <taxon>Basidiomycota</taxon>
        <taxon>Agaricomycotina</taxon>
        <taxon>Agaricomycetes</taxon>
        <taxon>Agaricomycetidae</taxon>
        <taxon>Agaricales</taxon>
        <taxon>Agaricineae</taxon>
        <taxon>Agaricaceae</taxon>
        <taxon>Macrolepiota</taxon>
    </lineage>
</organism>
<accession>A0A9P5XEE4</accession>
<protein>
    <submittedName>
        <fullName evidence="3">Uncharacterized protein</fullName>
    </submittedName>
</protein>
<keyword evidence="4" id="KW-1185">Reference proteome</keyword>
<feature type="compositionally biased region" description="Pro residues" evidence="2">
    <location>
        <begin position="428"/>
        <end position="452"/>
    </location>
</feature>
<comment type="caution">
    <text evidence="3">The sequence shown here is derived from an EMBL/GenBank/DDBJ whole genome shotgun (WGS) entry which is preliminary data.</text>
</comment>
<feature type="compositionally biased region" description="Pro residues" evidence="2">
    <location>
        <begin position="407"/>
        <end position="420"/>
    </location>
</feature>
<dbReference type="Proteomes" id="UP000807342">
    <property type="component" value="Unassembled WGS sequence"/>
</dbReference>
<feature type="coiled-coil region" evidence="1">
    <location>
        <begin position="301"/>
        <end position="338"/>
    </location>
</feature>
<evidence type="ECO:0000313" key="4">
    <source>
        <dbReference type="Proteomes" id="UP000807342"/>
    </source>
</evidence>
<name>A0A9P5XEE4_9AGAR</name>
<sequence>MPGLIDLVQWVQAGINCSHHPAFVQDFPPFSTPNPIVEEDVTMRDSSPAPDIANNNWDQLRTVAPDFLAKDICGLTSREAALLYDLIQQHNAQQGKADQDDVKPSCSLVDEHMKSPPPEDRPYPDPQSYSVPDVESQLPCGANSPHSMEEPEILANVSAFAGVRHHPYARFDIDNSTPGHLPNWVKKRASRQTMADREARRFKEMPVQKEPEFVGDRQWQSKLEMKRSELLCQARARIEEAGGVWDEAVFLERYAGHLQETAEQLVREDDDANRQRDTHGNYFAQAIEFINAIHKYQAVEQKELEESIQEKLGAVDELDKAIDDLRRELKMLKMQREEYPESREELYEALWASATAKAKADRRQAELLTFLQSSMEQNGQDFFTAWRAFQVHFSLPSGVWPTGIIPPTVPPPPSPEPSPPLASTSSAPPSPDLVPENPIPTTSPVPNTPNPPVSASALSSDAVPPSPCTTPFSYKFLPVRKPRTDTERTIRYTDDWALLKSGHLVDGNATFEQVPWPVFFNLDRDHLDQLTLESVRAFVLCPDRLDAKSPLKVLNNELLRWHEDKLTAVLRKFVPGDRSTILAACRQIAMILVEIRDSL</sequence>
<feature type="region of interest" description="Disordered" evidence="2">
    <location>
        <begin position="404"/>
        <end position="465"/>
    </location>
</feature>